<keyword evidence="3" id="KW-1185">Reference proteome</keyword>
<accession>A0A2P1JUT3</accession>
<reference evidence="2" key="1">
    <citation type="submission" date="2018-02" db="EMBL/GenBank/DDBJ databases">
        <authorList>
            <person name="Miller M."/>
            <person name="Deiulio A."/>
            <person name="Douthitt C."/>
            <person name="McMahon J."/>
            <person name="Holland C."/>
            <person name="Wiersma-Koch H."/>
            <person name="Turechek W."/>
            <person name="D'Elia T."/>
        </authorList>
    </citation>
    <scope>NUCLEOTIDE SEQUENCE [LARGE SCALE GENOMIC DNA]</scope>
</reference>
<name>A0A2P1JUT3_9CAUD</name>
<sequence length="122" mass="13806">MSIRTRIAGIASAVGATKLAAKLSEETGQKIVATPEPEGIPSQPEVKRLPRTRETWYQRWLTERPQRLRAYASYKGGKHHRGVPAHIQQQYQFEAEVKRQGKDAKRARDHSLATYNNPCLKG</sequence>
<evidence type="ECO:0000313" key="3">
    <source>
        <dbReference type="Proteomes" id="UP000241502"/>
    </source>
</evidence>
<feature type="compositionally biased region" description="Basic and acidic residues" evidence="1">
    <location>
        <begin position="97"/>
        <end position="111"/>
    </location>
</feature>
<feature type="region of interest" description="Disordered" evidence="1">
    <location>
        <begin position="97"/>
        <end position="122"/>
    </location>
</feature>
<proteinExistence type="predicted"/>
<protein>
    <submittedName>
        <fullName evidence="2">Uncharacterized protein</fullName>
    </submittedName>
</protein>
<evidence type="ECO:0000256" key="1">
    <source>
        <dbReference type="SAM" id="MobiDB-lite"/>
    </source>
</evidence>
<feature type="compositionally biased region" description="Polar residues" evidence="1">
    <location>
        <begin position="113"/>
        <end position="122"/>
    </location>
</feature>
<gene>
    <name evidence="2" type="ORF">RIVERRIDER_32</name>
</gene>
<dbReference type="EMBL" id="MG983743">
    <property type="protein sequence ID" value="AVO23120.1"/>
    <property type="molecule type" value="Genomic_DNA"/>
</dbReference>
<dbReference type="Proteomes" id="UP000241502">
    <property type="component" value="Segment"/>
</dbReference>
<organism evidence="2 3">
    <name type="scientific">Xanthomonas phage RiverRider</name>
    <dbReference type="NCBI Taxonomy" id="2108116"/>
    <lineage>
        <taxon>Viruses</taxon>
        <taxon>Duplodnaviria</taxon>
        <taxon>Heunggongvirae</taxon>
        <taxon>Uroviricota</taxon>
        <taxon>Caudoviricetes</taxon>
        <taxon>Schitoviridae</taxon>
        <taxon>Riverridervirus</taxon>
        <taxon>Riverridervirus riverrider</taxon>
    </lineage>
</organism>
<evidence type="ECO:0000313" key="2">
    <source>
        <dbReference type="EMBL" id="AVO23120.1"/>
    </source>
</evidence>